<evidence type="ECO:0000313" key="1">
    <source>
        <dbReference type="EnsemblPlants" id="OPUNC10G17750.1"/>
    </source>
</evidence>
<dbReference type="EnsemblPlants" id="OPUNC10G17750.1">
    <property type="protein sequence ID" value="OPUNC10G17750.1"/>
    <property type="gene ID" value="OPUNC10G17750"/>
</dbReference>
<dbReference type="AlphaFoldDB" id="A0A0E0MB29"/>
<reference evidence="1" key="1">
    <citation type="submission" date="2015-04" db="UniProtKB">
        <authorList>
            <consortium name="EnsemblPlants"/>
        </authorList>
    </citation>
    <scope>IDENTIFICATION</scope>
</reference>
<name>A0A0E0MB29_ORYPU</name>
<dbReference type="HOGENOM" id="CLU_2816856_0_0_1"/>
<evidence type="ECO:0000313" key="2">
    <source>
        <dbReference type="Proteomes" id="UP000026962"/>
    </source>
</evidence>
<protein>
    <submittedName>
        <fullName evidence="1">Uncharacterized protein</fullName>
    </submittedName>
</protein>
<dbReference type="Proteomes" id="UP000026962">
    <property type="component" value="Chromosome 10"/>
</dbReference>
<proteinExistence type="predicted"/>
<keyword evidence="2" id="KW-1185">Reference proteome</keyword>
<organism evidence="1">
    <name type="scientific">Oryza punctata</name>
    <name type="common">Red rice</name>
    <dbReference type="NCBI Taxonomy" id="4537"/>
    <lineage>
        <taxon>Eukaryota</taxon>
        <taxon>Viridiplantae</taxon>
        <taxon>Streptophyta</taxon>
        <taxon>Embryophyta</taxon>
        <taxon>Tracheophyta</taxon>
        <taxon>Spermatophyta</taxon>
        <taxon>Magnoliopsida</taxon>
        <taxon>Liliopsida</taxon>
        <taxon>Poales</taxon>
        <taxon>Poaceae</taxon>
        <taxon>BOP clade</taxon>
        <taxon>Oryzoideae</taxon>
        <taxon>Oryzeae</taxon>
        <taxon>Oryzinae</taxon>
        <taxon>Oryza</taxon>
    </lineage>
</organism>
<reference evidence="1" key="2">
    <citation type="submission" date="2018-05" db="EMBL/GenBank/DDBJ databases">
        <title>OpunRS2 (Oryza punctata Reference Sequence Version 2).</title>
        <authorList>
            <person name="Zhang J."/>
            <person name="Kudrna D."/>
            <person name="Lee S."/>
            <person name="Talag J."/>
            <person name="Welchert J."/>
            <person name="Wing R.A."/>
        </authorList>
    </citation>
    <scope>NUCLEOTIDE SEQUENCE [LARGE SCALE GENOMIC DNA]</scope>
</reference>
<accession>A0A0E0MB29</accession>
<sequence length="67" mass="7510">MGVEEEEGTKRGRSYRRRVVSADVVVEKLREGPSTICIKERDYKQYILAVASGSDTPTTVYQSQTGQ</sequence>
<dbReference type="Gramene" id="OPUNC10G17750.1">
    <property type="protein sequence ID" value="OPUNC10G17750.1"/>
    <property type="gene ID" value="OPUNC10G17750"/>
</dbReference>